<dbReference type="OMA" id="SPWFISK"/>
<dbReference type="EMBL" id="NKQK01000027">
    <property type="protein sequence ID" value="PSR87770.1"/>
    <property type="molecule type" value="Genomic_DNA"/>
</dbReference>
<dbReference type="InterPro" id="IPR002864">
    <property type="entry name" value="Acyl-ACP_thioesterase_NHD"/>
</dbReference>
<dbReference type="InParanoid" id="A0A2R6P9W6"/>
<evidence type="ECO:0000313" key="15">
    <source>
        <dbReference type="EMBL" id="PSR87770.1"/>
    </source>
</evidence>
<dbReference type="SUPFAM" id="SSF54637">
    <property type="entry name" value="Thioesterase/thiol ester dehydrase-isomerase"/>
    <property type="match status" value="2"/>
</dbReference>
<dbReference type="Pfam" id="PF20791">
    <property type="entry name" value="Acyl-ACP_TE_C"/>
    <property type="match status" value="1"/>
</dbReference>
<keyword evidence="5 11" id="KW-0934">Plastid</keyword>
<feature type="domain" description="Acyl-ACP thioesterase N-terminal hotdog" evidence="13">
    <location>
        <begin position="91"/>
        <end position="225"/>
    </location>
</feature>
<evidence type="ECO:0000256" key="11">
    <source>
        <dbReference type="RuleBase" id="RU363096"/>
    </source>
</evidence>
<dbReference type="Gramene" id="PSR87770">
    <property type="protein sequence ID" value="PSR87770"/>
    <property type="gene ID" value="CEY00_Acc31345"/>
</dbReference>
<evidence type="ECO:0000256" key="1">
    <source>
        <dbReference type="ARBA" id="ARBA00004229"/>
    </source>
</evidence>
<sequence length="449" mass="50822">MASLSSLASFTIRCSSIREHHHDPHKQNPSSIKINGTSSGLSTKYGAVSIKVTPEAENGRIKTQQVRQNIPTKKQSDDPFRQGLITEGGVGYRQTVVIRSYEVGADKTATIESILNLLQETALNHVWMSGLLGDGFGATHGMTRNNLIWVVSRMQVEVDHYPIWGEVIEIDTWVGASGKNGMRRDWLVRSHAMGLVFARATSTWVMMNQQTRRLSKMPEEVRAEISPWFIEKQAIQEDVSEKIEKLDDKAKYVNSNLKVKLIRTEHQTGYMLQVGHEILFPPKFLFLCPNTLSVAYLASVFVCFDIIIYRTTPKRSDLDMNHHVNNVNYVRWMLETIPDQFLENHQLSGMILEYRRECGSSDIVQALCEPHGDGILKAGVEQGHNNMNLLNGFSMASGILEGNGLLKCFEEKPFRYTHLLQVNGEAKNEEIVRGRTSWKRKISTMPFST</sequence>
<dbReference type="Proteomes" id="UP000241394">
    <property type="component" value="Chromosome LG27"/>
</dbReference>
<keyword evidence="9 11" id="KW-0443">Lipid metabolism</keyword>
<organism evidence="15 16">
    <name type="scientific">Actinidia chinensis var. chinensis</name>
    <name type="common">Chinese soft-hair kiwi</name>
    <dbReference type="NCBI Taxonomy" id="1590841"/>
    <lineage>
        <taxon>Eukaryota</taxon>
        <taxon>Viridiplantae</taxon>
        <taxon>Streptophyta</taxon>
        <taxon>Embryophyta</taxon>
        <taxon>Tracheophyta</taxon>
        <taxon>Spermatophyta</taxon>
        <taxon>Magnoliopsida</taxon>
        <taxon>eudicotyledons</taxon>
        <taxon>Gunneridae</taxon>
        <taxon>Pentapetalae</taxon>
        <taxon>asterids</taxon>
        <taxon>Ericales</taxon>
        <taxon>Actinidiaceae</taxon>
        <taxon>Actinidia</taxon>
    </lineage>
</organism>
<evidence type="ECO:0000313" key="16">
    <source>
        <dbReference type="Proteomes" id="UP000241394"/>
    </source>
</evidence>
<evidence type="ECO:0000256" key="8">
    <source>
        <dbReference type="ARBA" id="ARBA00022946"/>
    </source>
</evidence>
<evidence type="ECO:0000256" key="9">
    <source>
        <dbReference type="ARBA" id="ARBA00023098"/>
    </source>
</evidence>
<dbReference type="AlphaFoldDB" id="A0A2R6P9W6"/>
<name>A0A2R6P9W6_ACTCC</name>
<dbReference type="PANTHER" id="PTHR31727:SF10">
    <property type="entry name" value="ACYL-[ACYL-CARRIER-PROTEIN] HYDROLASE"/>
    <property type="match status" value="1"/>
</dbReference>
<keyword evidence="7 11" id="KW-0276">Fatty acid metabolism</keyword>
<evidence type="ECO:0000259" key="13">
    <source>
        <dbReference type="Pfam" id="PF01643"/>
    </source>
</evidence>
<dbReference type="EC" id="3.1.2.-" evidence="11"/>
<feature type="compositionally biased region" description="Polar residues" evidence="12">
    <location>
        <begin position="27"/>
        <end position="38"/>
    </location>
</feature>
<dbReference type="InterPro" id="IPR045023">
    <property type="entry name" value="FATA/B"/>
</dbReference>
<evidence type="ECO:0000256" key="12">
    <source>
        <dbReference type="SAM" id="MobiDB-lite"/>
    </source>
</evidence>
<keyword evidence="8" id="KW-0809">Transit peptide</keyword>
<dbReference type="PANTHER" id="PTHR31727">
    <property type="entry name" value="OLEOYL-ACYL CARRIER PROTEIN THIOESTERASE 1, CHLOROPLASTIC"/>
    <property type="match status" value="1"/>
</dbReference>
<dbReference type="GO" id="GO:0016297">
    <property type="term" value="F:fatty acyl-[ACP] hydrolase activity"/>
    <property type="evidence" value="ECO:0007669"/>
    <property type="project" value="InterPro"/>
</dbReference>
<dbReference type="STRING" id="1590841.A0A2R6P9W6"/>
<reference evidence="15 16" key="1">
    <citation type="submission" date="2017-07" db="EMBL/GenBank/DDBJ databases">
        <title>An improved, manually edited Actinidia chinensis var. chinensis (kiwifruit) genome highlights the challenges associated with draft genomes and gene prediction in plants.</title>
        <authorList>
            <person name="Pilkington S."/>
            <person name="Crowhurst R."/>
            <person name="Hilario E."/>
            <person name="Nardozza S."/>
            <person name="Fraser L."/>
            <person name="Peng Y."/>
            <person name="Gunaseelan K."/>
            <person name="Simpson R."/>
            <person name="Tahir J."/>
            <person name="Deroles S."/>
            <person name="Templeton K."/>
            <person name="Luo Z."/>
            <person name="Davy M."/>
            <person name="Cheng C."/>
            <person name="Mcneilage M."/>
            <person name="Scaglione D."/>
            <person name="Liu Y."/>
            <person name="Zhang Q."/>
            <person name="Datson P."/>
            <person name="De Silva N."/>
            <person name="Gardiner S."/>
            <person name="Bassett H."/>
            <person name="Chagne D."/>
            <person name="Mccallum J."/>
            <person name="Dzierzon H."/>
            <person name="Deng C."/>
            <person name="Wang Y.-Y."/>
            <person name="Barron N."/>
            <person name="Manako K."/>
            <person name="Bowen J."/>
            <person name="Foster T."/>
            <person name="Erridge Z."/>
            <person name="Tiffin H."/>
            <person name="Waite C."/>
            <person name="Davies K."/>
            <person name="Grierson E."/>
            <person name="Laing W."/>
            <person name="Kirk R."/>
            <person name="Chen X."/>
            <person name="Wood M."/>
            <person name="Montefiori M."/>
            <person name="Brummell D."/>
            <person name="Schwinn K."/>
            <person name="Catanach A."/>
            <person name="Fullerton C."/>
            <person name="Li D."/>
            <person name="Meiyalaghan S."/>
            <person name="Nieuwenhuizen N."/>
            <person name="Read N."/>
            <person name="Prakash R."/>
            <person name="Hunter D."/>
            <person name="Zhang H."/>
            <person name="Mckenzie M."/>
            <person name="Knabel M."/>
            <person name="Harris A."/>
            <person name="Allan A."/>
            <person name="Chen A."/>
            <person name="Janssen B."/>
            <person name="Plunkett B."/>
            <person name="Dwamena C."/>
            <person name="Voogd C."/>
            <person name="Leif D."/>
            <person name="Lafferty D."/>
            <person name="Souleyre E."/>
            <person name="Varkonyi-Gasic E."/>
            <person name="Gambi F."/>
            <person name="Hanley J."/>
            <person name="Yao J.-L."/>
            <person name="Cheung J."/>
            <person name="David K."/>
            <person name="Warren B."/>
            <person name="Marsh K."/>
            <person name="Snowden K."/>
            <person name="Lin-Wang K."/>
            <person name="Brian L."/>
            <person name="Martinez-Sanchez M."/>
            <person name="Wang M."/>
            <person name="Ileperuma N."/>
            <person name="Macnee N."/>
            <person name="Campin R."/>
            <person name="Mcatee P."/>
            <person name="Drummond R."/>
            <person name="Espley R."/>
            <person name="Ireland H."/>
            <person name="Wu R."/>
            <person name="Atkinson R."/>
            <person name="Karunairetnam S."/>
            <person name="Bulley S."/>
            <person name="Chunkath S."/>
            <person name="Hanley Z."/>
            <person name="Storey R."/>
            <person name="Thrimawithana A."/>
            <person name="Thomson S."/>
            <person name="David C."/>
            <person name="Testolin R."/>
        </authorList>
    </citation>
    <scope>NUCLEOTIDE SEQUENCE [LARGE SCALE GENOMIC DNA]</scope>
    <source>
        <strain evidence="16">cv. Red5</strain>
        <tissue evidence="15">Young leaf</tissue>
    </source>
</reference>
<dbReference type="GO" id="GO:0000036">
    <property type="term" value="F:acyl carrier activity"/>
    <property type="evidence" value="ECO:0007669"/>
    <property type="project" value="TreeGrafter"/>
</dbReference>
<feature type="region of interest" description="Disordered" evidence="12">
    <location>
        <begin position="60"/>
        <end position="81"/>
    </location>
</feature>
<feature type="compositionally biased region" description="Polar residues" evidence="12">
    <location>
        <begin position="61"/>
        <end position="73"/>
    </location>
</feature>
<dbReference type="CDD" id="cd00586">
    <property type="entry name" value="4HBT"/>
    <property type="match status" value="1"/>
</dbReference>
<comment type="similarity">
    <text evidence="2 11">Belongs to the acyl-ACP thioesterase family.</text>
</comment>
<protein>
    <recommendedName>
        <fullName evidence="11">Acyl-[acyl-carrier-protein] hydrolase</fullName>
        <ecNumber evidence="11">3.1.2.-</ecNumber>
    </recommendedName>
</protein>
<dbReference type="OrthoDB" id="618395at2759"/>
<evidence type="ECO:0000259" key="14">
    <source>
        <dbReference type="Pfam" id="PF20791"/>
    </source>
</evidence>
<keyword evidence="6 11" id="KW-0378">Hydrolase</keyword>
<feature type="domain" description="Acyl-ACP thioesterase-like C-terminal" evidence="14">
    <location>
        <begin position="310"/>
        <end position="373"/>
    </location>
</feature>
<evidence type="ECO:0000256" key="3">
    <source>
        <dbReference type="ARBA" id="ARBA00022516"/>
    </source>
</evidence>
<dbReference type="Gene3D" id="3.10.129.10">
    <property type="entry name" value="Hotdog Thioesterase"/>
    <property type="match status" value="2"/>
</dbReference>
<dbReference type="InterPro" id="IPR029069">
    <property type="entry name" value="HotDog_dom_sf"/>
</dbReference>
<reference evidence="16" key="2">
    <citation type="journal article" date="2018" name="BMC Genomics">
        <title>A manually annotated Actinidia chinensis var. chinensis (kiwifruit) genome highlights the challenges associated with draft genomes and gene prediction in plants.</title>
        <authorList>
            <person name="Pilkington S.M."/>
            <person name="Crowhurst R."/>
            <person name="Hilario E."/>
            <person name="Nardozza S."/>
            <person name="Fraser L."/>
            <person name="Peng Y."/>
            <person name="Gunaseelan K."/>
            <person name="Simpson R."/>
            <person name="Tahir J."/>
            <person name="Deroles S.C."/>
            <person name="Templeton K."/>
            <person name="Luo Z."/>
            <person name="Davy M."/>
            <person name="Cheng C."/>
            <person name="McNeilage M."/>
            <person name="Scaglione D."/>
            <person name="Liu Y."/>
            <person name="Zhang Q."/>
            <person name="Datson P."/>
            <person name="De Silva N."/>
            <person name="Gardiner S.E."/>
            <person name="Bassett H."/>
            <person name="Chagne D."/>
            <person name="McCallum J."/>
            <person name="Dzierzon H."/>
            <person name="Deng C."/>
            <person name="Wang Y.Y."/>
            <person name="Barron L."/>
            <person name="Manako K."/>
            <person name="Bowen J."/>
            <person name="Foster T.M."/>
            <person name="Erridge Z.A."/>
            <person name="Tiffin H."/>
            <person name="Waite C.N."/>
            <person name="Davies K.M."/>
            <person name="Grierson E.P."/>
            <person name="Laing W.A."/>
            <person name="Kirk R."/>
            <person name="Chen X."/>
            <person name="Wood M."/>
            <person name="Montefiori M."/>
            <person name="Brummell D.A."/>
            <person name="Schwinn K.E."/>
            <person name="Catanach A."/>
            <person name="Fullerton C."/>
            <person name="Li D."/>
            <person name="Meiyalaghan S."/>
            <person name="Nieuwenhuizen N."/>
            <person name="Read N."/>
            <person name="Prakash R."/>
            <person name="Hunter D."/>
            <person name="Zhang H."/>
            <person name="McKenzie M."/>
            <person name="Knabel M."/>
            <person name="Harris A."/>
            <person name="Allan A.C."/>
            <person name="Gleave A."/>
            <person name="Chen A."/>
            <person name="Janssen B.J."/>
            <person name="Plunkett B."/>
            <person name="Ampomah-Dwamena C."/>
            <person name="Voogd C."/>
            <person name="Leif D."/>
            <person name="Lafferty D."/>
            <person name="Souleyre E.J.F."/>
            <person name="Varkonyi-Gasic E."/>
            <person name="Gambi F."/>
            <person name="Hanley J."/>
            <person name="Yao J.L."/>
            <person name="Cheung J."/>
            <person name="David K.M."/>
            <person name="Warren B."/>
            <person name="Marsh K."/>
            <person name="Snowden K.C."/>
            <person name="Lin-Wang K."/>
            <person name="Brian L."/>
            <person name="Martinez-Sanchez M."/>
            <person name="Wang M."/>
            <person name="Ileperuma N."/>
            <person name="Macnee N."/>
            <person name="Campin R."/>
            <person name="McAtee P."/>
            <person name="Drummond R.S.M."/>
            <person name="Espley R.V."/>
            <person name="Ireland H.S."/>
            <person name="Wu R."/>
            <person name="Atkinson R.G."/>
            <person name="Karunairetnam S."/>
            <person name="Bulley S."/>
            <person name="Chunkath S."/>
            <person name="Hanley Z."/>
            <person name="Storey R."/>
            <person name="Thrimawithana A.H."/>
            <person name="Thomson S."/>
            <person name="David C."/>
            <person name="Testolin R."/>
            <person name="Huang H."/>
            <person name="Hellens R.P."/>
            <person name="Schaffer R.J."/>
        </authorList>
    </citation>
    <scope>NUCLEOTIDE SEQUENCE [LARGE SCALE GENOMIC DNA]</scope>
    <source>
        <strain evidence="16">cv. Red5</strain>
    </source>
</reference>
<evidence type="ECO:0000256" key="6">
    <source>
        <dbReference type="ARBA" id="ARBA00022801"/>
    </source>
</evidence>
<comment type="function">
    <text evidence="11">Plays an essential role in chain termination during de novo fatty acid synthesis.</text>
</comment>
<keyword evidence="16" id="KW-1185">Reference proteome</keyword>
<keyword evidence="10 11" id="KW-0275">Fatty acid biosynthesis</keyword>
<comment type="subcellular location">
    <subcellularLocation>
        <location evidence="1 11">Plastid</location>
        <location evidence="1 11">Chloroplast</location>
    </subcellularLocation>
</comment>
<keyword evidence="3 11" id="KW-0444">Lipid biosynthesis</keyword>
<evidence type="ECO:0000256" key="5">
    <source>
        <dbReference type="ARBA" id="ARBA00022640"/>
    </source>
</evidence>
<dbReference type="FunFam" id="3.10.129.10:FF:000151">
    <property type="entry name" value="Acyl-[acyl-carrier-protein] hydrolase"/>
    <property type="match status" value="1"/>
</dbReference>
<evidence type="ECO:0000256" key="4">
    <source>
        <dbReference type="ARBA" id="ARBA00022528"/>
    </source>
</evidence>
<gene>
    <name evidence="15" type="ORF">CEY00_Acc31345</name>
</gene>
<dbReference type="Pfam" id="PF01643">
    <property type="entry name" value="Acyl-ACP_TE"/>
    <property type="match status" value="1"/>
</dbReference>
<evidence type="ECO:0000256" key="10">
    <source>
        <dbReference type="ARBA" id="ARBA00023160"/>
    </source>
</evidence>
<proteinExistence type="inferred from homology"/>
<comment type="caution">
    <text evidence="15">The sequence shown here is derived from an EMBL/GenBank/DDBJ whole genome shotgun (WGS) entry which is preliminary data.</text>
</comment>
<evidence type="ECO:0000256" key="2">
    <source>
        <dbReference type="ARBA" id="ARBA00006500"/>
    </source>
</evidence>
<accession>A0A2R6P9W6</accession>
<feature type="region of interest" description="Disordered" evidence="12">
    <location>
        <begin position="19"/>
        <end position="38"/>
    </location>
</feature>
<evidence type="ECO:0000256" key="7">
    <source>
        <dbReference type="ARBA" id="ARBA00022832"/>
    </source>
</evidence>
<dbReference type="InterPro" id="IPR049427">
    <property type="entry name" value="Acyl-ACP_TE_C"/>
</dbReference>
<dbReference type="GO" id="GO:0009507">
    <property type="term" value="C:chloroplast"/>
    <property type="evidence" value="ECO:0007669"/>
    <property type="project" value="UniProtKB-SubCell"/>
</dbReference>
<keyword evidence="4 11" id="KW-0150">Chloroplast</keyword>